<evidence type="ECO:0000256" key="2">
    <source>
        <dbReference type="ARBA" id="ARBA00004950"/>
    </source>
</evidence>
<dbReference type="PANTHER" id="PTHR42716">
    <property type="entry name" value="L-ASPARTATE OXIDASE"/>
    <property type="match status" value="1"/>
</dbReference>
<keyword evidence="9" id="KW-0560">Oxidoreductase</keyword>
<dbReference type="InterPro" id="IPR005288">
    <property type="entry name" value="NadB"/>
</dbReference>
<evidence type="ECO:0000256" key="1">
    <source>
        <dbReference type="ARBA" id="ARBA00001974"/>
    </source>
</evidence>
<comment type="pathway">
    <text evidence="2">Cofactor biosynthesis; NAD(+) biosynthesis; iminoaspartate from L-aspartate (oxidase route): step 1/1.</text>
</comment>
<comment type="similarity">
    <text evidence="3">Belongs to the FAD-dependent oxidoreductase 2 family. NadB subfamily.</text>
</comment>
<dbReference type="SUPFAM" id="SSF46977">
    <property type="entry name" value="Succinate dehydrogenase/fumarate reductase flavoprotein C-terminal domain"/>
    <property type="match status" value="1"/>
</dbReference>
<evidence type="ECO:0000313" key="16">
    <source>
        <dbReference type="Proteomes" id="UP001230005"/>
    </source>
</evidence>
<keyword evidence="6" id="KW-0285">Flavoprotein</keyword>
<evidence type="ECO:0000256" key="10">
    <source>
        <dbReference type="ARBA" id="ARBA00030386"/>
    </source>
</evidence>
<dbReference type="SUPFAM" id="SSF51905">
    <property type="entry name" value="FAD/NAD(P)-binding domain"/>
    <property type="match status" value="1"/>
</dbReference>
<dbReference type="EC" id="1.4.3.16" evidence="4"/>
<sequence length="551" mass="61148">MSRKMDTDVLVIGGGCAGIRAALAARKEGARVCLVSKSNVGSGSATAFLDQLVEFTALGVTAGEEDKQHYKSDLFEYGHYVNDPQLIDIYVKGTAEQLEYLKDVGLEVTEKPQMLPSHRKARVLRGKGEFGTDMLYKLKDKAIEEGVEFLEFASVYEINKNVFPSFCKIAQRKINKEQPYEFEDISMSFKSLVMASGGAGQIFSLSTNPLGATGDGTGFALQLGAELSNLEFMHYLPLLVHPINGFYIISSITTKGKFYNTKNEEFVPTLPEELLSEELTVQQGYLLLEVCQWIEQQIIDGNVTERNGVYWDGRGHIELIKEKIPNSYNKLLKQGLDLGKDIVEISIGCHQMMGGIKIDNTGSSTVPGLYAAGETASGFQGAERLMGTGVMDGLVFGELAGKNAAKYALANKKKETEKTYPVVSEDGKSNQITRESISQLKKQLKEAMDKILITKDDQRLKAALVEVMRVHDLINDYNINSQPLSVRHSLSELKNMVLTSLAVIELSQARKETRGSFKRLDYPQLDPDLTRPISFLLDDLFLPNHTKKHVY</sequence>
<dbReference type="PANTHER" id="PTHR42716:SF2">
    <property type="entry name" value="L-ASPARTATE OXIDASE, CHLOROPLASTIC"/>
    <property type="match status" value="1"/>
</dbReference>
<comment type="catalytic activity">
    <reaction evidence="11">
        <text>L-aspartate + O2 = iminosuccinate + H2O2</text>
        <dbReference type="Rhea" id="RHEA:25876"/>
        <dbReference type="ChEBI" id="CHEBI:15379"/>
        <dbReference type="ChEBI" id="CHEBI:16240"/>
        <dbReference type="ChEBI" id="CHEBI:29991"/>
        <dbReference type="ChEBI" id="CHEBI:77875"/>
        <dbReference type="EC" id="1.4.3.16"/>
    </reaction>
    <physiologicalReaction direction="left-to-right" evidence="11">
        <dbReference type="Rhea" id="RHEA:25877"/>
    </physiologicalReaction>
</comment>
<feature type="coiled-coil region" evidence="12">
    <location>
        <begin position="430"/>
        <end position="457"/>
    </location>
</feature>
<dbReference type="Pfam" id="PF02910">
    <property type="entry name" value="Succ_DH_flav_C"/>
    <property type="match status" value="1"/>
</dbReference>
<evidence type="ECO:0000259" key="14">
    <source>
        <dbReference type="Pfam" id="PF02910"/>
    </source>
</evidence>
<reference evidence="15 16" key="1">
    <citation type="submission" date="2023-07" db="EMBL/GenBank/DDBJ databases">
        <title>Genomic Encyclopedia of Type Strains, Phase IV (KMG-IV): sequencing the most valuable type-strain genomes for metagenomic binning, comparative biology and taxonomic classification.</title>
        <authorList>
            <person name="Goeker M."/>
        </authorList>
    </citation>
    <scope>NUCLEOTIDE SEQUENCE [LARGE SCALE GENOMIC DNA]</scope>
    <source>
        <strain evidence="15 16">DSM 9768</strain>
    </source>
</reference>
<dbReference type="Gene3D" id="1.20.58.100">
    <property type="entry name" value="Fumarate reductase/succinate dehydrogenase flavoprotein-like, C-terminal domain"/>
    <property type="match status" value="1"/>
</dbReference>
<feature type="domain" description="Fumarate reductase/succinate dehydrogenase flavoprotein-like C-terminal" evidence="14">
    <location>
        <begin position="442"/>
        <end position="526"/>
    </location>
</feature>
<dbReference type="Gene3D" id="3.90.700.10">
    <property type="entry name" value="Succinate dehydrogenase/fumarate reductase flavoprotein, catalytic domain"/>
    <property type="match status" value="1"/>
</dbReference>
<evidence type="ECO:0000256" key="8">
    <source>
        <dbReference type="ARBA" id="ARBA00022827"/>
    </source>
</evidence>
<comment type="cofactor">
    <cofactor evidence="1">
        <name>FAD</name>
        <dbReference type="ChEBI" id="CHEBI:57692"/>
    </cofactor>
</comment>
<evidence type="ECO:0000256" key="7">
    <source>
        <dbReference type="ARBA" id="ARBA00022642"/>
    </source>
</evidence>
<dbReference type="Proteomes" id="UP001230005">
    <property type="component" value="Unassembled WGS sequence"/>
</dbReference>
<evidence type="ECO:0000256" key="11">
    <source>
        <dbReference type="ARBA" id="ARBA00048305"/>
    </source>
</evidence>
<evidence type="ECO:0000256" key="4">
    <source>
        <dbReference type="ARBA" id="ARBA00012173"/>
    </source>
</evidence>
<dbReference type="Pfam" id="PF00890">
    <property type="entry name" value="FAD_binding_2"/>
    <property type="match status" value="1"/>
</dbReference>
<dbReference type="RefSeq" id="WP_307321759.1">
    <property type="nucleotide sequence ID" value="NZ_JAUSUG010000002.1"/>
</dbReference>
<evidence type="ECO:0000256" key="3">
    <source>
        <dbReference type="ARBA" id="ARBA00008562"/>
    </source>
</evidence>
<dbReference type="InterPro" id="IPR037099">
    <property type="entry name" value="Fum_R/Succ_DH_flav-like_C_sf"/>
</dbReference>
<name>A0ABT9ZPZ2_9BACI</name>
<dbReference type="InterPro" id="IPR003953">
    <property type="entry name" value="FAD-dep_OxRdtase_2_FAD-bd"/>
</dbReference>
<evidence type="ECO:0000256" key="12">
    <source>
        <dbReference type="SAM" id="Coils"/>
    </source>
</evidence>
<evidence type="ECO:0000256" key="9">
    <source>
        <dbReference type="ARBA" id="ARBA00023002"/>
    </source>
</evidence>
<dbReference type="InterPro" id="IPR015939">
    <property type="entry name" value="Fum_Rdtase/Succ_DH_flav-like_C"/>
</dbReference>
<keyword evidence="16" id="KW-1185">Reference proteome</keyword>
<dbReference type="PRINTS" id="PR00411">
    <property type="entry name" value="PNDRDTASEI"/>
</dbReference>
<dbReference type="Gene3D" id="3.50.50.60">
    <property type="entry name" value="FAD/NAD(P)-binding domain"/>
    <property type="match status" value="1"/>
</dbReference>
<comment type="caution">
    <text evidence="15">The sequence shown here is derived from an EMBL/GenBank/DDBJ whole genome shotgun (WGS) entry which is preliminary data.</text>
</comment>
<protein>
    <recommendedName>
        <fullName evidence="5">L-aspartate oxidase</fullName>
        <ecNumber evidence="4">1.4.3.16</ecNumber>
    </recommendedName>
    <alternativeName>
        <fullName evidence="10">Quinolinate synthase B</fullName>
    </alternativeName>
</protein>
<dbReference type="EMBL" id="JAUSUG010000002">
    <property type="protein sequence ID" value="MDQ0253306.1"/>
    <property type="molecule type" value="Genomic_DNA"/>
</dbReference>
<keyword evidence="8" id="KW-0274">FAD</keyword>
<dbReference type="InterPro" id="IPR027477">
    <property type="entry name" value="Succ_DH/fumarate_Rdtase_cat_sf"/>
</dbReference>
<keyword evidence="7" id="KW-0662">Pyridine nucleotide biosynthesis</keyword>
<accession>A0ABT9ZPZ2</accession>
<dbReference type="InterPro" id="IPR036188">
    <property type="entry name" value="FAD/NAD-bd_sf"/>
</dbReference>
<gene>
    <name evidence="15" type="ORF">J2S74_000678</name>
</gene>
<feature type="domain" description="FAD-dependent oxidoreductase 2 FAD-binding" evidence="13">
    <location>
        <begin position="8"/>
        <end position="390"/>
    </location>
</feature>
<evidence type="ECO:0000259" key="13">
    <source>
        <dbReference type="Pfam" id="PF00890"/>
    </source>
</evidence>
<organism evidence="15 16">
    <name type="scientific">Evansella vedderi</name>
    <dbReference type="NCBI Taxonomy" id="38282"/>
    <lineage>
        <taxon>Bacteria</taxon>
        <taxon>Bacillati</taxon>
        <taxon>Bacillota</taxon>
        <taxon>Bacilli</taxon>
        <taxon>Bacillales</taxon>
        <taxon>Bacillaceae</taxon>
        <taxon>Evansella</taxon>
    </lineage>
</organism>
<evidence type="ECO:0000256" key="5">
    <source>
        <dbReference type="ARBA" id="ARBA00021901"/>
    </source>
</evidence>
<proteinExistence type="inferred from homology"/>
<keyword evidence="12" id="KW-0175">Coiled coil</keyword>
<dbReference type="PRINTS" id="PR00368">
    <property type="entry name" value="FADPNR"/>
</dbReference>
<evidence type="ECO:0000313" key="15">
    <source>
        <dbReference type="EMBL" id="MDQ0253306.1"/>
    </source>
</evidence>
<evidence type="ECO:0000256" key="6">
    <source>
        <dbReference type="ARBA" id="ARBA00022630"/>
    </source>
</evidence>